<dbReference type="Proteomes" id="UP000694393">
    <property type="component" value="Unplaced"/>
</dbReference>
<keyword evidence="3" id="KW-0050">Antiport</keyword>
<protein>
    <submittedName>
        <fullName evidence="9">Uncharacterized protein</fullName>
    </submittedName>
</protein>
<feature type="transmembrane region" description="Helical" evidence="8">
    <location>
        <begin position="143"/>
        <end position="166"/>
    </location>
</feature>
<proteinExistence type="inferred from homology"/>
<reference evidence="9" key="2">
    <citation type="submission" date="2025-09" db="UniProtKB">
        <authorList>
            <consortium name="Ensembl"/>
        </authorList>
    </citation>
    <scope>IDENTIFICATION</scope>
</reference>
<dbReference type="PANTHER" id="PTHR10846:SF61">
    <property type="entry name" value="SODIUM_POTASSIUM_CALCIUM EXCHANGER 5"/>
    <property type="match status" value="1"/>
</dbReference>
<keyword evidence="4 8" id="KW-0812">Transmembrane</keyword>
<dbReference type="InterPro" id="IPR004481">
    <property type="entry name" value="K/Na/Ca-exchanger"/>
</dbReference>
<dbReference type="GO" id="GO:0005262">
    <property type="term" value="F:calcium channel activity"/>
    <property type="evidence" value="ECO:0007669"/>
    <property type="project" value="TreeGrafter"/>
</dbReference>
<comment type="subcellular location">
    <subcellularLocation>
        <location evidence="1">Membrane</location>
        <topology evidence="1">Multi-pass membrane protein</topology>
    </subcellularLocation>
</comment>
<evidence type="ECO:0000256" key="2">
    <source>
        <dbReference type="ARBA" id="ARBA00005364"/>
    </source>
</evidence>
<dbReference type="GO" id="GO:0005802">
    <property type="term" value="C:trans-Golgi network"/>
    <property type="evidence" value="ECO:0007669"/>
    <property type="project" value="TreeGrafter"/>
</dbReference>
<evidence type="ECO:0000256" key="7">
    <source>
        <dbReference type="ARBA" id="ARBA00033627"/>
    </source>
</evidence>
<dbReference type="AlphaFoldDB" id="A0A8C8VNZ5"/>
<name>A0A8C8VNZ5_9SAUR</name>
<evidence type="ECO:0000256" key="6">
    <source>
        <dbReference type="ARBA" id="ARBA00023136"/>
    </source>
</evidence>
<evidence type="ECO:0000313" key="10">
    <source>
        <dbReference type="Proteomes" id="UP000694393"/>
    </source>
</evidence>
<evidence type="ECO:0000256" key="5">
    <source>
        <dbReference type="ARBA" id="ARBA00022989"/>
    </source>
</evidence>
<dbReference type="GO" id="GO:0006874">
    <property type="term" value="P:intracellular calcium ion homeostasis"/>
    <property type="evidence" value="ECO:0007669"/>
    <property type="project" value="TreeGrafter"/>
</dbReference>
<sequence length="202" mass="22322">MKAAGGCGQGWRQRARGSRAAAVLLLLGALAAFQLPCWGASAQRLRREAGRLRPGARGSRAVQGFRSRHRLLPWGLNQGVGHPGPAGGEDWKQRAGVDWVRSPTLFSGPSPSPAKNETQCILPPSSEFPDGFFTQQEREDGGIIIYFIIILYMFMAVSIVCDDYFLPSLEIISECKLFFKVLNSSCMHHFDKLESVQRRATE</sequence>
<evidence type="ECO:0000313" key="9">
    <source>
        <dbReference type="Ensembl" id="ENSPCEP00000022039.1"/>
    </source>
</evidence>
<keyword evidence="10" id="KW-1185">Reference proteome</keyword>
<dbReference type="GO" id="GO:0016020">
    <property type="term" value="C:membrane"/>
    <property type="evidence" value="ECO:0007669"/>
    <property type="project" value="UniProtKB-SubCell"/>
</dbReference>
<evidence type="ECO:0000256" key="1">
    <source>
        <dbReference type="ARBA" id="ARBA00004141"/>
    </source>
</evidence>
<evidence type="ECO:0000256" key="4">
    <source>
        <dbReference type="ARBA" id="ARBA00022692"/>
    </source>
</evidence>
<keyword evidence="6 8" id="KW-0472">Membrane</keyword>
<organism evidence="9 10">
    <name type="scientific">Pelusios castaneus</name>
    <name type="common">West African mud turtle</name>
    <dbReference type="NCBI Taxonomy" id="367368"/>
    <lineage>
        <taxon>Eukaryota</taxon>
        <taxon>Metazoa</taxon>
        <taxon>Chordata</taxon>
        <taxon>Craniata</taxon>
        <taxon>Vertebrata</taxon>
        <taxon>Euteleostomi</taxon>
        <taxon>Archelosauria</taxon>
        <taxon>Testudinata</taxon>
        <taxon>Testudines</taxon>
        <taxon>Pleurodira</taxon>
        <taxon>Pelomedusidae</taxon>
        <taxon>Pelusios</taxon>
    </lineage>
</organism>
<reference evidence="9" key="1">
    <citation type="submission" date="2025-08" db="UniProtKB">
        <authorList>
            <consortium name="Ensembl"/>
        </authorList>
    </citation>
    <scope>IDENTIFICATION</scope>
</reference>
<comment type="catalytic activity">
    <reaction evidence="7">
        <text>Ca(2+)(out) + K(+)(out) + 4 Na(+)(in) = Ca(2+)(in) + K(+)(in) + 4 Na(+)(out)</text>
        <dbReference type="Rhea" id="RHEA:69967"/>
        <dbReference type="ChEBI" id="CHEBI:29101"/>
        <dbReference type="ChEBI" id="CHEBI:29103"/>
        <dbReference type="ChEBI" id="CHEBI:29108"/>
    </reaction>
</comment>
<comment type="similarity">
    <text evidence="2">Belongs to the Ca(2+):cation antiporter (CaCA) (TC 2.A.19) family. SLC24A subfamily.</text>
</comment>
<evidence type="ECO:0000256" key="8">
    <source>
        <dbReference type="SAM" id="Phobius"/>
    </source>
</evidence>
<keyword evidence="5 8" id="KW-1133">Transmembrane helix</keyword>
<dbReference type="GO" id="GO:0030318">
    <property type="term" value="P:melanocyte differentiation"/>
    <property type="evidence" value="ECO:0007669"/>
    <property type="project" value="TreeGrafter"/>
</dbReference>
<keyword evidence="3" id="KW-0813">Transport</keyword>
<dbReference type="PANTHER" id="PTHR10846">
    <property type="entry name" value="SODIUM/POTASSIUM/CALCIUM EXCHANGER"/>
    <property type="match status" value="1"/>
</dbReference>
<evidence type="ECO:0000256" key="3">
    <source>
        <dbReference type="ARBA" id="ARBA00022449"/>
    </source>
</evidence>
<dbReference type="Ensembl" id="ENSPCET00000022789.1">
    <property type="protein sequence ID" value="ENSPCEP00000022039.1"/>
    <property type="gene ID" value="ENSPCEG00000016877.1"/>
</dbReference>
<accession>A0A8C8VNZ5</accession>
<dbReference type="GO" id="GO:0008273">
    <property type="term" value="F:calcium, potassium:sodium antiporter activity"/>
    <property type="evidence" value="ECO:0007669"/>
    <property type="project" value="TreeGrafter"/>
</dbReference>